<dbReference type="PROSITE" id="PS51782">
    <property type="entry name" value="LYSM"/>
    <property type="match status" value="2"/>
</dbReference>
<dbReference type="InterPro" id="IPR019734">
    <property type="entry name" value="TPR_rpt"/>
</dbReference>
<evidence type="ECO:0000256" key="1">
    <source>
        <dbReference type="PROSITE-ProRule" id="PRU00339"/>
    </source>
</evidence>
<dbReference type="PROSITE" id="PS51257">
    <property type="entry name" value="PROKAR_LIPOPROTEIN"/>
    <property type="match status" value="1"/>
</dbReference>
<gene>
    <name evidence="4" type="ORF">BET10_06325</name>
</gene>
<dbReference type="NCBIfam" id="TIGR02521">
    <property type="entry name" value="type_IV_pilW"/>
    <property type="match status" value="1"/>
</dbReference>
<reference evidence="4 5" key="1">
    <citation type="submission" date="2016-09" db="EMBL/GenBank/DDBJ databases">
        <title>Pseudoalteromonas amylolytica sp. nov., isolated from the surface seawater.</title>
        <authorList>
            <person name="Wu Y.-H."/>
            <person name="Cheng H."/>
            <person name="Jin X.-B."/>
            <person name="Wang C.-S."/>
            <person name="Xu X.-W."/>
        </authorList>
    </citation>
    <scope>NUCLEOTIDE SEQUENCE [LARGE SCALE GENOMIC DNA]</scope>
    <source>
        <strain evidence="4 5">JW1</strain>
    </source>
</reference>
<dbReference type="InterPro" id="IPR018392">
    <property type="entry name" value="LysM"/>
</dbReference>
<dbReference type="OrthoDB" id="9814042at2"/>
<dbReference type="Pfam" id="PF01476">
    <property type="entry name" value="LysM"/>
    <property type="match status" value="2"/>
</dbReference>
<dbReference type="InterPro" id="IPR036779">
    <property type="entry name" value="LysM_dom_sf"/>
</dbReference>
<dbReference type="InterPro" id="IPR011990">
    <property type="entry name" value="TPR-like_helical_dom_sf"/>
</dbReference>
<feature type="domain" description="LysM" evidence="3">
    <location>
        <begin position="466"/>
        <end position="510"/>
    </location>
</feature>
<comment type="caution">
    <text evidence="4">The sequence shown here is derived from an EMBL/GenBank/DDBJ whole genome shotgun (WGS) entry which is preliminary data.</text>
</comment>
<dbReference type="PANTHER" id="PTHR44395:SF1">
    <property type="entry name" value="PROTEIN O-MANNOSYL-TRANSFERASE TMTC3"/>
    <property type="match status" value="1"/>
</dbReference>
<feature type="repeat" description="TPR" evidence="1">
    <location>
        <begin position="41"/>
        <end position="74"/>
    </location>
</feature>
<sequence>MRSCFILLTVLSLLGGCVTETSSVTRNKPNVRTEANNQEAAKTRITLALQYLRAGNNSQAKYNLEKALKLAPELPQGHYSLAYYYEQVGEEERAGKAYRKALELDPSDPNTLNNYGTFLCRMGEYQAAQEQFFKAIDVPSYLRVSRSYENLALCAIKQDNFTQAQDYLNSAIAHDGRSQSALISLAALFYAKSDLHQAVAVMENYADKGFISPRSLLLQHLLYTSMGHLQKAQEVVDLLIKTYPESYQAKLVINNELADSEFVRLKEQYRLAQLKTITQQAPAHVVKNPQIKIKRKVISEPSGANPTVTSNSGSVSLRTNAEFTAHSGNKTTIADEQNGSNRDNGKTINSVGKKSSYNTPPPDEQGVGKIRFYEPEPGEVKFIPNSGTIVKMRPVRSEIAASQLPLVNNKVQAPRVPFHIMNAGENVFSLSVKYDIKLVDLLRWNNLKESDKVAAGQKVYLNNPAITHEIKTGETLFTIATQYGLQIDDLMRWNELTPDVALTEGYGILIVDPDSYVL</sequence>
<dbReference type="PROSITE" id="PS50293">
    <property type="entry name" value="TPR_REGION"/>
    <property type="match status" value="1"/>
</dbReference>
<feature type="region of interest" description="Disordered" evidence="2">
    <location>
        <begin position="323"/>
        <end position="369"/>
    </location>
</feature>
<dbReference type="AlphaFoldDB" id="A0A1S1MW40"/>
<dbReference type="InterPro" id="IPR013360">
    <property type="entry name" value="Pilus_4_PilW"/>
</dbReference>
<accession>A0A1S1MW40</accession>
<dbReference type="SMART" id="SM00028">
    <property type="entry name" value="TPR"/>
    <property type="match status" value="4"/>
</dbReference>
<dbReference type="SMART" id="SM00257">
    <property type="entry name" value="LysM"/>
    <property type="match status" value="2"/>
</dbReference>
<dbReference type="RefSeq" id="WP_070983756.1">
    <property type="nucleotide sequence ID" value="NZ_MKJU01000022.1"/>
</dbReference>
<dbReference type="Gene3D" id="3.10.350.10">
    <property type="entry name" value="LysM domain"/>
    <property type="match status" value="2"/>
</dbReference>
<dbReference type="EMBL" id="MKJU01000022">
    <property type="protein sequence ID" value="OHU91951.1"/>
    <property type="molecule type" value="Genomic_DNA"/>
</dbReference>
<evidence type="ECO:0000259" key="3">
    <source>
        <dbReference type="PROSITE" id="PS51782"/>
    </source>
</evidence>
<protein>
    <submittedName>
        <fullName evidence="4">Type IV pilus biogenesis/stability protein PilW</fullName>
    </submittedName>
</protein>
<dbReference type="PANTHER" id="PTHR44395">
    <property type="match status" value="1"/>
</dbReference>
<dbReference type="SUPFAM" id="SSF48452">
    <property type="entry name" value="TPR-like"/>
    <property type="match status" value="1"/>
</dbReference>
<evidence type="ECO:0000256" key="2">
    <source>
        <dbReference type="SAM" id="MobiDB-lite"/>
    </source>
</evidence>
<feature type="domain" description="LysM" evidence="3">
    <location>
        <begin position="417"/>
        <end position="461"/>
    </location>
</feature>
<organism evidence="4 5">
    <name type="scientific">Pseudoalteromonas amylolytica</name>
    <dbReference type="NCBI Taxonomy" id="1859457"/>
    <lineage>
        <taxon>Bacteria</taxon>
        <taxon>Pseudomonadati</taxon>
        <taxon>Pseudomonadota</taxon>
        <taxon>Gammaproteobacteria</taxon>
        <taxon>Alteromonadales</taxon>
        <taxon>Pseudoalteromonadaceae</taxon>
        <taxon>Pseudoalteromonas</taxon>
    </lineage>
</organism>
<feature type="repeat" description="TPR" evidence="1">
    <location>
        <begin position="75"/>
        <end position="108"/>
    </location>
</feature>
<feature type="compositionally biased region" description="Polar residues" evidence="2">
    <location>
        <begin position="323"/>
        <end position="358"/>
    </location>
</feature>
<dbReference type="GO" id="GO:0035269">
    <property type="term" value="P:protein O-linked glycosylation via mannose"/>
    <property type="evidence" value="ECO:0007669"/>
    <property type="project" value="TreeGrafter"/>
</dbReference>
<dbReference type="Gene3D" id="1.25.40.10">
    <property type="entry name" value="Tetratricopeptide repeat domain"/>
    <property type="match status" value="1"/>
</dbReference>
<dbReference type="CDD" id="cd00118">
    <property type="entry name" value="LysM"/>
    <property type="match status" value="2"/>
</dbReference>
<dbReference type="SUPFAM" id="SSF54106">
    <property type="entry name" value="LysM domain"/>
    <property type="match status" value="2"/>
</dbReference>
<dbReference type="GO" id="GO:0000030">
    <property type="term" value="F:mannosyltransferase activity"/>
    <property type="evidence" value="ECO:0007669"/>
    <property type="project" value="TreeGrafter"/>
</dbReference>
<name>A0A1S1MW40_9GAMM</name>
<dbReference type="Pfam" id="PF13431">
    <property type="entry name" value="TPR_17"/>
    <property type="match status" value="1"/>
</dbReference>
<keyword evidence="1" id="KW-0802">TPR repeat</keyword>
<dbReference type="Proteomes" id="UP000179786">
    <property type="component" value="Unassembled WGS sequence"/>
</dbReference>
<dbReference type="STRING" id="1859457.BET10_06325"/>
<proteinExistence type="predicted"/>
<evidence type="ECO:0000313" key="4">
    <source>
        <dbReference type="EMBL" id="OHU91951.1"/>
    </source>
</evidence>
<dbReference type="PROSITE" id="PS50005">
    <property type="entry name" value="TPR"/>
    <property type="match status" value="2"/>
</dbReference>
<keyword evidence="5" id="KW-1185">Reference proteome</keyword>
<evidence type="ECO:0000313" key="5">
    <source>
        <dbReference type="Proteomes" id="UP000179786"/>
    </source>
</evidence>